<dbReference type="PANTHER" id="PTHR43646:SF2">
    <property type="entry name" value="GLYCOSYLTRANSFERASE 2-LIKE DOMAIN-CONTAINING PROTEIN"/>
    <property type="match status" value="1"/>
</dbReference>
<evidence type="ECO:0000256" key="2">
    <source>
        <dbReference type="ARBA" id="ARBA00022475"/>
    </source>
</evidence>
<dbReference type="Proteomes" id="UP000468735">
    <property type="component" value="Unassembled WGS sequence"/>
</dbReference>
<feature type="region of interest" description="Disordered" evidence="10">
    <location>
        <begin position="253"/>
        <end position="278"/>
    </location>
</feature>
<name>A0A6H9YW00_9ACTN</name>
<dbReference type="InterPro" id="IPR029044">
    <property type="entry name" value="Nucleotide-diphossugar_trans"/>
</dbReference>
<sequence>MRVTVVVPTRNSARTLERCLASVRAQTHAVELVVVDNASTDTTPEIAAAHADVVAGHGPERSAQRNHGWRTGGGEIIAFVDSDMVLEPEVVEQAVKIFATEPDVGGLVIPELSFGEGFLARCRAVEKRSYLGDETVEAARVFRRSALEETGGYDEGLSAFEDWDLADRVAATGLRIGRVTAVVRHDEGRITLRSAYRKRRYYGRWLPAYRSRPHARSFNRPRSVRALLRQGSPHLVAGLVALKISEALGLLRGSRRPSAPDTPVPPENPASSDNLRPP</sequence>
<evidence type="ECO:0000256" key="8">
    <source>
        <dbReference type="ARBA" id="ARBA00038120"/>
    </source>
</evidence>
<evidence type="ECO:0000256" key="4">
    <source>
        <dbReference type="ARBA" id="ARBA00022679"/>
    </source>
</evidence>
<evidence type="ECO:0000256" key="1">
    <source>
        <dbReference type="ARBA" id="ARBA00004236"/>
    </source>
</evidence>
<comment type="function">
    <text evidence="6">Catalyzes the glycosylation of 4,4'-diaponeurosporenoate, i.e. the esterification of glucose at the C1'' position with the carboxyl group of 4,4'-diaponeurosporenic acid, to form glycosyl-4,4'-diaponeurosporenoate. This is a step in the biosynthesis of staphyloxanthin, an orange pigment present in most staphylococci strains.</text>
</comment>
<dbReference type="GO" id="GO:0016757">
    <property type="term" value="F:glycosyltransferase activity"/>
    <property type="evidence" value="ECO:0007669"/>
    <property type="project" value="UniProtKB-KW"/>
</dbReference>
<feature type="compositionally biased region" description="Polar residues" evidence="10">
    <location>
        <begin position="269"/>
        <end position="278"/>
    </location>
</feature>
<dbReference type="SUPFAM" id="SSF53448">
    <property type="entry name" value="Nucleotide-diphospho-sugar transferases"/>
    <property type="match status" value="1"/>
</dbReference>
<protein>
    <recommendedName>
        <fullName evidence="9">4,4'-diaponeurosporenoate glycosyltransferase</fullName>
    </recommendedName>
</protein>
<keyword evidence="3" id="KW-0328">Glycosyltransferase</keyword>
<evidence type="ECO:0000256" key="6">
    <source>
        <dbReference type="ARBA" id="ARBA00037281"/>
    </source>
</evidence>
<proteinExistence type="inferred from homology"/>
<evidence type="ECO:0000256" key="3">
    <source>
        <dbReference type="ARBA" id="ARBA00022676"/>
    </source>
</evidence>
<reference evidence="12 13" key="1">
    <citation type="submission" date="2019-09" db="EMBL/GenBank/DDBJ databases">
        <title>Actinomadura physcomitrii sp. nov., a novel actinomycete isolated from moss [Physcomitrium sphaericum (Ludw) Fuernr].</title>
        <authorList>
            <person name="Zhuang X."/>
            <person name="Liu C."/>
        </authorList>
    </citation>
    <scope>NUCLEOTIDE SEQUENCE [LARGE SCALE GENOMIC DNA]</scope>
    <source>
        <strain evidence="12 13">HMC1</strain>
    </source>
</reference>
<dbReference type="GO" id="GO:0005886">
    <property type="term" value="C:plasma membrane"/>
    <property type="evidence" value="ECO:0007669"/>
    <property type="project" value="UniProtKB-SubCell"/>
</dbReference>
<evidence type="ECO:0000256" key="9">
    <source>
        <dbReference type="ARBA" id="ARBA00040345"/>
    </source>
</evidence>
<evidence type="ECO:0000313" key="12">
    <source>
        <dbReference type="EMBL" id="KAB2351447.1"/>
    </source>
</evidence>
<accession>A0A6H9YW00</accession>
<dbReference type="Pfam" id="PF00535">
    <property type="entry name" value="Glycos_transf_2"/>
    <property type="match status" value="1"/>
</dbReference>
<evidence type="ECO:0000313" key="13">
    <source>
        <dbReference type="Proteomes" id="UP000468735"/>
    </source>
</evidence>
<dbReference type="EMBL" id="WBMT01000002">
    <property type="protein sequence ID" value="KAB2351447.1"/>
    <property type="molecule type" value="Genomic_DNA"/>
</dbReference>
<dbReference type="InterPro" id="IPR001173">
    <property type="entry name" value="Glyco_trans_2-like"/>
</dbReference>
<evidence type="ECO:0000256" key="10">
    <source>
        <dbReference type="SAM" id="MobiDB-lite"/>
    </source>
</evidence>
<dbReference type="RefSeq" id="WP_151558196.1">
    <property type="nucleotide sequence ID" value="NZ_WBMT01000002.1"/>
</dbReference>
<keyword evidence="13" id="KW-1185">Reference proteome</keyword>
<dbReference type="AlphaFoldDB" id="A0A6H9YW00"/>
<evidence type="ECO:0000256" key="7">
    <source>
        <dbReference type="ARBA" id="ARBA00037904"/>
    </source>
</evidence>
<dbReference type="PANTHER" id="PTHR43646">
    <property type="entry name" value="GLYCOSYLTRANSFERASE"/>
    <property type="match status" value="1"/>
</dbReference>
<comment type="subcellular location">
    <subcellularLocation>
        <location evidence="1">Cell membrane</location>
    </subcellularLocation>
</comment>
<keyword evidence="2" id="KW-1003">Cell membrane</keyword>
<gene>
    <name evidence="12" type="ORF">F8566_04145</name>
</gene>
<keyword evidence="4 12" id="KW-0808">Transferase</keyword>
<dbReference type="CDD" id="cd00761">
    <property type="entry name" value="Glyco_tranf_GTA_type"/>
    <property type="match status" value="1"/>
</dbReference>
<dbReference type="OrthoDB" id="5243838at2"/>
<feature type="domain" description="Glycosyltransferase 2-like" evidence="11">
    <location>
        <begin position="4"/>
        <end position="104"/>
    </location>
</feature>
<evidence type="ECO:0000259" key="11">
    <source>
        <dbReference type="Pfam" id="PF00535"/>
    </source>
</evidence>
<organism evidence="12 13">
    <name type="scientific">Actinomadura rudentiformis</name>
    <dbReference type="NCBI Taxonomy" id="359158"/>
    <lineage>
        <taxon>Bacteria</taxon>
        <taxon>Bacillati</taxon>
        <taxon>Actinomycetota</taxon>
        <taxon>Actinomycetes</taxon>
        <taxon>Streptosporangiales</taxon>
        <taxon>Thermomonosporaceae</taxon>
        <taxon>Actinomadura</taxon>
    </lineage>
</organism>
<comment type="caution">
    <text evidence="12">The sequence shown here is derived from an EMBL/GenBank/DDBJ whole genome shotgun (WGS) entry which is preliminary data.</text>
</comment>
<comment type="similarity">
    <text evidence="8">Belongs to the glycosyltransferase 2 family. CrtQ subfamily.</text>
</comment>
<dbReference type="Gene3D" id="3.90.550.10">
    <property type="entry name" value="Spore Coat Polysaccharide Biosynthesis Protein SpsA, Chain A"/>
    <property type="match status" value="1"/>
</dbReference>
<keyword evidence="5" id="KW-0472">Membrane</keyword>
<evidence type="ECO:0000256" key="5">
    <source>
        <dbReference type="ARBA" id="ARBA00023136"/>
    </source>
</evidence>
<comment type="pathway">
    <text evidence="7">Carotenoid biosynthesis; staphyloxanthin biosynthesis; staphyloxanthin from farnesyl diphosphate: step 4/5.</text>
</comment>